<feature type="non-terminal residue" evidence="1">
    <location>
        <position position="1"/>
    </location>
</feature>
<feature type="non-terminal residue" evidence="1">
    <location>
        <position position="60"/>
    </location>
</feature>
<dbReference type="Proteomes" id="UP001444071">
    <property type="component" value="Unassembled WGS sequence"/>
</dbReference>
<reference evidence="1 2" key="1">
    <citation type="submission" date="2021-06" db="EMBL/GenBank/DDBJ databases">
        <authorList>
            <person name="Palmer J.M."/>
        </authorList>
    </citation>
    <scope>NUCLEOTIDE SEQUENCE [LARGE SCALE GENOMIC DNA]</scope>
    <source>
        <strain evidence="1 2">XR_2019</strain>
        <tissue evidence="1">Muscle</tissue>
    </source>
</reference>
<dbReference type="EMBL" id="JAHRIM010090729">
    <property type="protein sequence ID" value="MEQ2277037.1"/>
    <property type="molecule type" value="Genomic_DNA"/>
</dbReference>
<gene>
    <name evidence="1" type="ORF">XENORESO_018351</name>
</gene>
<comment type="caution">
    <text evidence="1">The sequence shown here is derived from an EMBL/GenBank/DDBJ whole genome shotgun (WGS) entry which is preliminary data.</text>
</comment>
<evidence type="ECO:0000313" key="2">
    <source>
        <dbReference type="Proteomes" id="UP001444071"/>
    </source>
</evidence>
<accession>A0ABV0X556</accession>
<name>A0ABV0X556_9TELE</name>
<evidence type="ECO:0000313" key="1">
    <source>
        <dbReference type="EMBL" id="MEQ2277037.1"/>
    </source>
</evidence>
<keyword evidence="2" id="KW-1185">Reference proteome</keyword>
<proteinExistence type="predicted"/>
<sequence length="60" mass="6702">VHNIPLLCDKCLLLQCTCGPKMKRPAGPPREQFILWLDTSLRWVTGKLVPISSSLWARGG</sequence>
<protein>
    <submittedName>
        <fullName evidence="1">Uncharacterized protein</fullName>
    </submittedName>
</protein>
<organism evidence="1 2">
    <name type="scientific">Xenotaenia resolanae</name>
    <dbReference type="NCBI Taxonomy" id="208358"/>
    <lineage>
        <taxon>Eukaryota</taxon>
        <taxon>Metazoa</taxon>
        <taxon>Chordata</taxon>
        <taxon>Craniata</taxon>
        <taxon>Vertebrata</taxon>
        <taxon>Euteleostomi</taxon>
        <taxon>Actinopterygii</taxon>
        <taxon>Neopterygii</taxon>
        <taxon>Teleostei</taxon>
        <taxon>Neoteleostei</taxon>
        <taxon>Acanthomorphata</taxon>
        <taxon>Ovalentaria</taxon>
        <taxon>Atherinomorphae</taxon>
        <taxon>Cyprinodontiformes</taxon>
        <taxon>Goodeidae</taxon>
        <taxon>Xenotaenia</taxon>
    </lineage>
</organism>